<dbReference type="KEGG" id="aoe:Clos_0593"/>
<evidence type="ECO:0000313" key="2">
    <source>
        <dbReference type="Proteomes" id="UP000000269"/>
    </source>
</evidence>
<proteinExistence type="predicted"/>
<accession>A8MLY8</accession>
<name>A8MLY8_ALKOO</name>
<evidence type="ECO:0000313" key="1">
    <source>
        <dbReference type="EMBL" id="ABW18155.1"/>
    </source>
</evidence>
<reference evidence="2" key="1">
    <citation type="submission" date="2007-10" db="EMBL/GenBank/DDBJ databases">
        <title>Complete genome of Alkaliphilus oremlandii OhILAs.</title>
        <authorList>
            <person name="Copeland A."/>
            <person name="Lucas S."/>
            <person name="Lapidus A."/>
            <person name="Barry K."/>
            <person name="Detter J.C."/>
            <person name="Glavina del Rio T."/>
            <person name="Hammon N."/>
            <person name="Israni S."/>
            <person name="Dalin E."/>
            <person name="Tice H."/>
            <person name="Pitluck S."/>
            <person name="Chain P."/>
            <person name="Malfatti S."/>
            <person name="Shin M."/>
            <person name="Vergez L."/>
            <person name="Schmutz J."/>
            <person name="Larimer F."/>
            <person name="Land M."/>
            <person name="Hauser L."/>
            <person name="Kyrpides N."/>
            <person name="Mikhailova N."/>
            <person name="Stolz J.F."/>
            <person name="Dawson A."/>
            <person name="Fisher E."/>
            <person name="Crable B."/>
            <person name="Perera E."/>
            <person name="Lisak J."/>
            <person name="Ranganathan M."/>
            <person name="Basu P."/>
            <person name="Richardson P."/>
        </authorList>
    </citation>
    <scope>NUCLEOTIDE SEQUENCE [LARGE SCALE GENOMIC DNA]</scope>
    <source>
        <strain evidence="2">OhILAs</strain>
    </source>
</reference>
<dbReference type="STRING" id="350688.Clos_0593"/>
<dbReference type="Proteomes" id="UP000000269">
    <property type="component" value="Chromosome"/>
</dbReference>
<dbReference type="EMBL" id="CP000853">
    <property type="protein sequence ID" value="ABW18155.1"/>
    <property type="molecule type" value="Genomic_DNA"/>
</dbReference>
<organism evidence="1 2">
    <name type="scientific">Alkaliphilus oremlandii (strain OhILAs)</name>
    <name type="common">Clostridium oremlandii (strain OhILAs)</name>
    <dbReference type="NCBI Taxonomy" id="350688"/>
    <lineage>
        <taxon>Bacteria</taxon>
        <taxon>Bacillati</taxon>
        <taxon>Bacillota</taxon>
        <taxon>Clostridia</taxon>
        <taxon>Peptostreptococcales</taxon>
        <taxon>Natronincolaceae</taxon>
        <taxon>Alkaliphilus</taxon>
    </lineage>
</organism>
<sequence length="80" mass="9051">MMKRFLVVSDYSEYEQAMKASNGIEVIAVVSGERERKSLADVIRESKDVEEIEIDSIVNAFSSAIEVKEMDRLQLIGQII</sequence>
<dbReference type="AlphaFoldDB" id="A8MLY8"/>
<keyword evidence="2" id="KW-1185">Reference proteome</keyword>
<protein>
    <submittedName>
        <fullName evidence="1">Uncharacterized protein</fullName>
    </submittedName>
</protein>
<gene>
    <name evidence="1" type="ordered locus">Clos_0593</name>
</gene>
<dbReference type="HOGENOM" id="CLU_2581944_0_0_9"/>